<dbReference type="SUPFAM" id="SSF53098">
    <property type="entry name" value="Ribonuclease H-like"/>
    <property type="match status" value="1"/>
</dbReference>
<sequence length="925" mass="102127">MSSRGRGRGSRGGSSAPRGGRGRGGAPPMGTPVVSSHIQTVGVRRPDFGSSGRSLPIFVNSFVTTIPDGLIYHYDVISPSEKTLPMRLNMDLIKHLQMVIAPQIFTPRGVYDGRKNMFIARELPFGDSGSQEFDVSLTENRGEAAGRGPRVYKIRLMKVAEINPEVLRRFIQGAQSHDNSVLTAITALNVVIRMEPTMKYPFNVRSFFTNKEVQDIGSGLELWRGYFQSVRPGINKMLINVDISTGTMYKSGALLDVCLEYVGKRDPNALAPRRGLPDRERLRLQRFITNLRVNTKHPSQEGTIREIPRVIKKLSAAGARDLTFTMREGNSMTVAEYFHKTQNRPLQFPDVICVEVGSGALIPLELCTVPPGQIMRKQVPPEKTKAVIDFATKRPAARLDSIRKGLAVLDYGQSEYIRQFGMSVDSAQGPLRMQARVLPPPKLRYGAGSKQAIITPSNGSWNMVDKRFVKPVSIDRWVVIVYEQQRRFGEQAARDMVVGLIESCRDVGIKVNDTAPLIKWENGQGRIAEQLRAAGQEVVARMKAPPNLLVVILPEGGNDIYTAVKHFGDVLVGVATQCLKATKCFRAKPQYYANVCLKINVKLGGINMIPEPASVSALTDPHNPTIVMGADVIHPAPGSDGRPSFTALVANVDSDSAKYIADSRVQTSRKEMIEDLQDMAKHILTMYISYRERMEGKGAANAAPKRIIFYRDGVSEGQFSQVLDKELPSLQKACEELKISPKITIIVVGKRHHVRLFPQNERDGDRSGNCPAGTVVDREIAHPTEFDFYLQSHGGLLGTSRPAHYSVLYDENNFTADALQSLSFALCHVYARSTRSVSIPAPVYYADIVCSRAKNHYDPQGTVDFSDSATQLDDTEADNSLAAYKRGFKPLHKLQSTVMYFSVSDVKDVSGGAKAYNSSSNIPLQ</sequence>
<evidence type="ECO:0000256" key="1">
    <source>
        <dbReference type="SAM" id="MobiDB-lite"/>
    </source>
</evidence>
<accession>A0A8H7DV35</accession>
<evidence type="ECO:0000313" key="5">
    <source>
        <dbReference type="Proteomes" id="UP000623687"/>
    </source>
</evidence>
<dbReference type="SMART" id="SM00950">
    <property type="entry name" value="Piwi"/>
    <property type="match status" value="1"/>
</dbReference>
<dbReference type="InterPro" id="IPR012337">
    <property type="entry name" value="RNaseH-like_sf"/>
</dbReference>
<dbReference type="InterPro" id="IPR003100">
    <property type="entry name" value="PAZ_dom"/>
</dbReference>
<dbReference type="PROSITE" id="PS50821">
    <property type="entry name" value="PAZ"/>
    <property type="match status" value="1"/>
</dbReference>
<keyword evidence="5" id="KW-1185">Reference proteome</keyword>
<organism evidence="4 5">
    <name type="scientific">Pleurotus ostreatus</name>
    <name type="common">Oyster mushroom</name>
    <name type="synonym">White-rot fungus</name>
    <dbReference type="NCBI Taxonomy" id="5322"/>
    <lineage>
        <taxon>Eukaryota</taxon>
        <taxon>Fungi</taxon>
        <taxon>Dikarya</taxon>
        <taxon>Basidiomycota</taxon>
        <taxon>Agaricomycotina</taxon>
        <taxon>Agaricomycetes</taxon>
        <taxon>Agaricomycetidae</taxon>
        <taxon>Agaricales</taxon>
        <taxon>Pleurotineae</taxon>
        <taxon>Pleurotaceae</taxon>
        <taxon>Pleurotus</taxon>
    </lineage>
</organism>
<reference evidence="4" key="1">
    <citation type="submission" date="2019-07" db="EMBL/GenBank/DDBJ databases">
        <authorList>
            <person name="Palmer J.M."/>
        </authorList>
    </citation>
    <scope>NUCLEOTIDE SEQUENCE</scope>
    <source>
        <strain evidence="4">PC9</strain>
    </source>
</reference>
<feature type="region of interest" description="Disordered" evidence="1">
    <location>
        <begin position="1"/>
        <end position="34"/>
    </location>
</feature>
<dbReference type="CDD" id="cd04657">
    <property type="entry name" value="Piwi_ago-like"/>
    <property type="match status" value="1"/>
</dbReference>
<dbReference type="RefSeq" id="XP_036633042.1">
    <property type="nucleotide sequence ID" value="XM_036774540.1"/>
</dbReference>
<dbReference type="SUPFAM" id="SSF101690">
    <property type="entry name" value="PAZ domain"/>
    <property type="match status" value="1"/>
</dbReference>
<protein>
    <recommendedName>
        <fullName evidence="6">Argonaute-like protein</fullName>
    </recommendedName>
</protein>
<dbReference type="CDD" id="cd02846">
    <property type="entry name" value="PAZ_argonaute_like"/>
    <property type="match status" value="1"/>
</dbReference>
<dbReference type="SMR" id="A0A8H7DV35"/>
<name>A0A8H7DV35_PLEOS</name>
<dbReference type="InterPro" id="IPR036397">
    <property type="entry name" value="RNaseH_sf"/>
</dbReference>
<evidence type="ECO:0008006" key="6">
    <source>
        <dbReference type="Google" id="ProtNLM"/>
    </source>
</evidence>
<dbReference type="Pfam" id="PF16486">
    <property type="entry name" value="ArgoN"/>
    <property type="match status" value="1"/>
</dbReference>
<dbReference type="InterPro" id="IPR036085">
    <property type="entry name" value="PAZ_dom_sf"/>
</dbReference>
<evidence type="ECO:0000313" key="4">
    <source>
        <dbReference type="EMBL" id="KAF7433015.1"/>
    </source>
</evidence>
<dbReference type="VEuPathDB" id="FungiDB:PC9H_004960"/>
<proteinExistence type="predicted"/>
<dbReference type="GeneID" id="59374778"/>
<evidence type="ECO:0000259" key="2">
    <source>
        <dbReference type="PROSITE" id="PS50821"/>
    </source>
</evidence>
<dbReference type="Gene3D" id="3.40.50.2300">
    <property type="match status" value="1"/>
</dbReference>
<dbReference type="OrthoDB" id="10252740at2759"/>
<dbReference type="InterPro" id="IPR003165">
    <property type="entry name" value="Piwi"/>
</dbReference>
<feature type="domain" description="Piwi" evidence="3">
    <location>
        <begin position="548"/>
        <end position="858"/>
    </location>
</feature>
<dbReference type="PANTHER" id="PTHR22891">
    <property type="entry name" value="EUKARYOTIC TRANSLATION INITIATION FACTOR 2C"/>
    <property type="match status" value="1"/>
</dbReference>
<dbReference type="Pfam" id="PF08699">
    <property type="entry name" value="ArgoL1"/>
    <property type="match status" value="1"/>
</dbReference>
<dbReference type="InterPro" id="IPR045246">
    <property type="entry name" value="Piwi_ago-like"/>
</dbReference>
<comment type="caution">
    <text evidence="4">The sequence shown here is derived from an EMBL/GenBank/DDBJ whole genome shotgun (WGS) entry which is preliminary data.</text>
</comment>
<dbReference type="EMBL" id="JACETU010000003">
    <property type="protein sequence ID" value="KAF7433015.1"/>
    <property type="molecule type" value="Genomic_DNA"/>
</dbReference>
<dbReference type="InterPro" id="IPR032472">
    <property type="entry name" value="ArgoL2"/>
</dbReference>
<feature type="domain" description="PAZ" evidence="2">
    <location>
        <begin position="257"/>
        <end position="371"/>
    </location>
</feature>
<dbReference type="Pfam" id="PF16487">
    <property type="entry name" value="ArgoMid"/>
    <property type="match status" value="1"/>
</dbReference>
<dbReference type="Proteomes" id="UP000623687">
    <property type="component" value="Unassembled WGS sequence"/>
</dbReference>
<dbReference type="InterPro" id="IPR032473">
    <property type="entry name" value="Argonaute_Mid_dom"/>
</dbReference>
<dbReference type="SMART" id="SM01163">
    <property type="entry name" value="DUF1785"/>
    <property type="match status" value="1"/>
</dbReference>
<dbReference type="InterPro" id="IPR014811">
    <property type="entry name" value="ArgoL1"/>
</dbReference>
<dbReference type="Pfam" id="PF02170">
    <property type="entry name" value="PAZ"/>
    <property type="match status" value="1"/>
</dbReference>
<dbReference type="GO" id="GO:0003723">
    <property type="term" value="F:RNA binding"/>
    <property type="evidence" value="ECO:0007669"/>
    <property type="project" value="InterPro"/>
</dbReference>
<gene>
    <name evidence="4" type="ORF">PC9H_004960</name>
</gene>
<dbReference type="Gene3D" id="2.170.260.10">
    <property type="entry name" value="paz domain"/>
    <property type="match status" value="1"/>
</dbReference>
<dbReference type="Pfam" id="PF02171">
    <property type="entry name" value="Piwi"/>
    <property type="match status" value="1"/>
</dbReference>
<dbReference type="Gene3D" id="3.30.420.10">
    <property type="entry name" value="Ribonuclease H-like superfamily/Ribonuclease H"/>
    <property type="match status" value="1"/>
</dbReference>
<evidence type="ECO:0000259" key="3">
    <source>
        <dbReference type="PROSITE" id="PS50822"/>
    </source>
</evidence>
<dbReference type="InterPro" id="IPR032474">
    <property type="entry name" value="Argonaute_N"/>
</dbReference>
<dbReference type="AlphaFoldDB" id="A0A8H7DV35"/>
<dbReference type="Pfam" id="PF16488">
    <property type="entry name" value="ArgoL2"/>
    <property type="match status" value="1"/>
</dbReference>
<dbReference type="PROSITE" id="PS50822">
    <property type="entry name" value="PIWI"/>
    <property type="match status" value="1"/>
</dbReference>